<dbReference type="AlphaFoldDB" id="A0A1Q9BPY6"/>
<comment type="caution">
    <text evidence="1">The sequence shown here is derived from an EMBL/GenBank/DDBJ whole genome shotgun (WGS) entry which is preliminary data.</text>
</comment>
<keyword evidence="2" id="KW-1185">Reference proteome</keyword>
<dbReference type="EMBL" id="LSRX01007553">
    <property type="protein sequence ID" value="OLP72075.1"/>
    <property type="molecule type" value="Genomic_DNA"/>
</dbReference>
<dbReference type="Proteomes" id="UP000186817">
    <property type="component" value="Unassembled WGS sequence"/>
</dbReference>
<feature type="non-terminal residue" evidence="1">
    <location>
        <position position="36"/>
    </location>
</feature>
<reference evidence="1 2" key="1">
    <citation type="submission" date="2016-02" db="EMBL/GenBank/DDBJ databases">
        <title>Genome analysis of coral dinoflagellate symbionts highlights evolutionary adaptations to a symbiotic lifestyle.</title>
        <authorList>
            <person name="Aranda M."/>
            <person name="Li Y."/>
            <person name="Liew Y.J."/>
            <person name="Baumgarten S."/>
            <person name="Simakov O."/>
            <person name="Wilson M."/>
            <person name="Piel J."/>
            <person name="Ashoor H."/>
            <person name="Bougouffa S."/>
            <person name="Bajic V.B."/>
            <person name="Ryu T."/>
            <person name="Ravasi T."/>
            <person name="Bayer T."/>
            <person name="Micklem G."/>
            <person name="Kim H."/>
            <person name="Bhak J."/>
            <person name="Lajeunesse T.C."/>
            <person name="Voolstra C.R."/>
        </authorList>
    </citation>
    <scope>NUCLEOTIDE SEQUENCE [LARGE SCALE GENOMIC DNA]</scope>
    <source>
        <strain evidence="1 2">CCMP2467</strain>
    </source>
</reference>
<sequence length="36" mass="3820">MAGNSGTICPWGLLLGMDQVWRHCPVLGQGVAYDAC</sequence>
<evidence type="ECO:0000313" key="2">
    <source>
        <dbReference type="Proteomes" id="UP000186817"/>
    </source>
</evidence>
<accession>A0A1Q9BPY6</accession>
<proteinExistence type="predicted"/>
<name>A0A1Q9BPY6_SYMMI</name>
<gene>
    <name evidence="1" type="ORF">AK812_SmicGene48305</name>
</gene>
<evidence type="ECO:0000313" key="1">
    <source>
        <dbReference type="EMBL" id="OLP72075.1"/>
    </source>
</evidence>
<organism evidence="1 2">
    <name type="scientific">Symbiodinium microadriaticum</name>
    <name type="common">Dinoflagellate</name>
    <name type="synonym">Zooxanthella microadriatica</name>
    <dbReference type="NCBI Taxonomy" id="2951"/>
    <lineage>
        <taxon>Eukaryota</taxon>
        <taxon>Sar</taxon>
        <taxon>Alveolata</taxon>
        <taxon>Dinophyceae</taxon>
        <taxon>Suessiales</taxon>
        <taxon>Symbiodiniaceae</taxon>
        <taxon>Symbiodinium</taxon>
    </lineage>
</organism>
<protein>
    <submittedName>
        <fullName evidence="1">Uncharacterized protein</fullName>
    </submittedName>
</protein>